<sequence>MTKGVSHPKELLVGTIVGATGGRLACDKSEILAEPDRDSPNFNGRFGFSNLIPSRWYVSDVEHQHLTSINECIAGLQSAGLFILVIIVVNYMLTTTVPTPTPYVDASSSKMQRSKFIKKAKVLEYLYRNIQKSKYVRNLTRDDWRNILIYFFMRNWACNLAGVACDQDFKAKGHIHAMGISQRKKEWAWEILYCLLEEAQRRGRSFVA</sequence>
<organism evidence="1 2">
    <name type="scientific">Caerostris darwini</name>
    <dbReference type="NCBI Taxonomy" id="1538125"/>
    <lineage>
        <taxon>Eukaryota</taxon>
        <taxon>Metazoa</taxon>
        <taxon>Ecdysozoa</taxon>
        <taxon>Arthropoda</taxon>
        <taxon>Chelicerata</taxon>
        <taxon>Arachnida</taxon>
        <taxon>Araneae</taxon>
        <taxon>Araneomorphae</taxon>
        <taxon>Entelegynae</taxon>
        <taxon>Araneoidea</taxon>
        <taxon>Araneidae</taxon>
        <taxon>Caerostris</taxon>
    </lineage>
</organism>
<evidence type="ECO:0000313" key="2">
    <source>
        <dbReference type="Proteomes" id="UP001054837"/>
    </source>
</evidence>
<name>A0AAV4TY39_9ARAC</name>
<protein>
    <submittedName>
        <fullName evidence="1">Uncharacterized protein</fullName>
    </submittedName>
</protein>
<keyword evidence="2" id="KW-1185">Reference proteome</keyword>
<dbReference type="Proteomes" id="UP001054837">
    <property type="component" value="Unassembled WGS sequence"/>
</dbReference>
<comment type="caution">
    <text evidence="1">The sequence shown here is derived from an EMBL/GenBank/DDBJ whole genome shotgun (WGS) entry which is preliminary data.</text>
</comment>
<evidence type="ECO:0000313" key="1">
    <source>
        <dbReference type="EMBL" id="GIY50139.1"/>
    </source>
</evidence>
<proteinExistence type="predicted"/>
<reference evidence="1 2" key="1">
    <citation type="submission" date="2021-06" db="EMBL/GenBank/DDBJ databases">
        <title>Caerostris darwini draft genome.</title>
        <authorList>
            <person name="Kono N."/>
            <person name="Arakawa K."/>
        </authorList>
    </citation>
    <scope>NUCLEOTIDE SEQUENCE [LARGE SCALE GENOMIC DNA]</scope>
</reference>
<accession>A0AAV4TY39</accession>
<gene>
    <name evidence="1" type="ORF">CDAR_529231</name>
</gene>
<dbReference type="EMBL" id="BPLQ01010352">
    <property type="protein sequence ID" value="GIY50139.1"/>
    <property type="molecule type" value="Genomic_DNA"/>
</dbReference>
<dbReference type="AlphaFoldDB" id="A0AAV4TY39"/>